<dbReference type="PRINTS" id="PR00344">
    <property type="entry name" value="BCTRLSENSOR"/>
</dbReference>
<name>A0A1H7GHS0_9BACT</name>
<dbReference type="InterPro" id="IPR004358">
    <property type="entry name" value="Sig_transdc_His_kin-like_C"/>
</dbReference>
<feature type="modified residue" description="4-aspartylphosphate" evidence="5">
    <location>
        <position position="422"/>
    </location>
</feature>
<dbReference type="EMBL" id="FOBB01000001">
    <property type="protein sequence ID" value="SEK37651.1"/>
    <property type="molecule type" value="Genomic_DNA"/>
</dbReference>
<feature type="transmembrane region" description="Helical" evidence="6">
    <location>
        <begin position="79"/>
        <end position="99"/>
    </location>
</feature>
<dbReference type="Pfam" id="PF00072">
    <property type="entry name" value="Response_reg"/>
    <property type="match status" value="1"/>
</dbReference>
<dbReference type="Proteomes" id="UP000198984">
    <property type="component" value="Unassembled WGS sequence"/>
</dbReference>
<dbReference type="InterPro" id="IPR005467">
    <property type="entry name" value="His_kinase_dom"/>
</dbReference>
<dbReference type="Gene3D" id="1.10.287.130">
    <property type="match status" value="1"/>
</dbReference>
<dbReference type="SUPFAM" id="SSF47384">
    <property type="entry name" value="Homodimeric domain of signal transducing histidine kinase"/>
    <property type="match status" value="1"/>
</dbReference>
<comment type="catalytic activity">
    <reaction evidence="1">
        <text>ATP + protein L-histidine = ADP + protein N-phospho-L-histidine.</text>
        <dbReference type="EC" id="2.7.13.3"/>
    </reaction>
</comment>
<keyword evidence="9" id="KW-0808">Transferase</keyword>
<dbReference type="SMART" id="SM00448">
    <property type="entry name" value="REC"/>
    <property type="match status" value="1"/>
</dbReference>
<keyword evidence="6" id="KW-0812">Transmembrane</keyword>
<dbReference type="SUPFAM" id="SSF55874">
    <property type="entry name" value="ATPase domain of HSP90 chaperone/DNA topoisomerase II/histidine kinase"/>
    <property type="match status" value="1"/>
</dbReference>
<proteinExistence type="predicted"/>
<dbReference type="Pfam" id="PF02518">
    <property type="entry name" value="HATPase_c"/>
    <property type="match status" value="1"/>
</dbReference>
<evidence type="ECO:0000256" key="2">
    <source>
        <dbReference type="ARBA" id="ARBA00012438"/>
    </source>
</evidence>
<dbReference type="InterPro" id="IPR001789">
    <property type="entry name" value="Sig_transdc_resp-reg_receiver"/>
</dbReference>
<dbReference type="Gene3D" id="3.30.565.10">
    <property type="entry name" value="Histidine kinase-like ATPase, C-terminal domain"/>
    <property type="match status" value="1"/>
</dbReference>
<dbReference type="InterPro" id="IPR036890">
    <property type="entry name" value="HATPase_C_sf"/>
</dbReference>
<dbReference type="SMART" id="SM00388">
    <property type="entry name" value="HisKA"/>
    <property type="match status" value="1"/>
</dbReference>
<dbReference type="EC" id="2.7.13.3" evidence="2"/>
<dbReference type="PROSITE" id="PS50109">
    <property type="entry name" value="HIS_KIN"/>
    <property type="match status" value="1"/>
</dbReference>
<feature type="transmembrane region" description="Helical" evidence="6">
    <location>
        <begin position="6"/>
        <end position="25"/>
    </location>
</feature>
<evidence type="ECO:0000256" key="1">
    <source>
        <dbReference type="ARBA" id="ARBA00000085"/>
    </source>
</evidence>
<keyword evidence="10" id="KW-1185">Reference proteome</keyword>
<dbReference type="PANTHER" id="PTHR45339">
    <property type="entry name" value="HYBRID SIGNAL TRANSDUCTION HISTIDINE KINASE J"/>
    <property type="match status" value="1"/>
</dbReference>
<evidence type="ECO:0000256" key="3">
    <source>
        <dbReference type="ARBA" id="ARBA00022553"/>
    </source>
</evidence>
<sequence>MRFLRIALFVLLACKLIVGVTAFYYHRHNMNQLRQAMHQLELENSAMPANDAAQKQAMQARQAAIAADFNGRTRGMENVVLLVIVLLELTAIVTGVIWWDYHRKDKQLKKEKQHALNAAKARSVFLANMSHEIRSPLNSIVGFTEQLAHTPLQENQRELLHAVEVSAGMLMDVVNDVLDFSKLDSDYISIQKQPFTLYQALADVTNTLRIQATSKQLQLHFSFTGNQQQHVMGDVFRLKQILVNLLANAIKYTETGNVTVTAKLDSSGKQGVLYLSVEDTGPGVPPEVLPRIFERFYQVRTAHHKPGGTGLGLAITQRLVQLHGGSISVESEVGKGTRFSCRIPYELATPAQTVIITQHDIEQMTGNQLEGLYVLIADDQEMNLLLLKIMLTRWKCRFDMARDGAIAYELYQTNNYDLILLDLQMPEMSGLEVVQHIRADKDIRKAKVPVVVLTADIDRQDEEAFRKAGFNDWLLKPFKERDIYKSILKQLPRARMQAN</sequence>
<keyword evidence="9" id="KW-0418">Kinase</keyword>
<dbReference type="SUPFAM" id="SSF52172">
    <property type="entry name" value="CheY-like"/>
    <property type="match status" value="1"/>
</dbReference>
<dbReference type="InterPro" id="IPR011006">
    <property type="entry name" value="CheY-like_superfamily"/>
</dbReference>
<evidence type="ECO:0000259" key="8">
    <source>
        <dbReference type="PROSITE" id="PS50110"/>
    </source>
</evidence>
<dbReference type="FunFam" id="3.30.565.10:FF:000010">
    <property type="entry name" value="Sensor histidine kinase RcsC"/>
    <property type="match status" value="1"/>
</dbReference>
<evidence type="ECO:0000256" key="5">
    <source>
        <dbReference type="PROSITE-ProRule" id="PRU00169"/>
    </source>
</evidence>
<evidence type="ECO:0000256" key="6">
    <source>
        <dbReference type="SAM" id="Phobius"/>
    </source>
</evidence>
<dbReference type="Gene3D" id="3.40.50.2300">
    <property type="match status" value="1"/>
</dbReference>
<dbReference type="Pfam" id="PF00512">
    <property type="entry name" value="HisKA"/>
    <property type="match status" value="1"/>
</dbReference>
<dbReference type="AlphaFoldDB" id="A0A1H7GHS0"/>
<feature type="domain" description="Histidine kinase" evidence="7">
    <location>
        <begin position="128"/>
        <end position="347"/>
    </location>
</feature>
<evidence type="ECO:0000259" key="7">
    <source>
        <dbReference type="PROSITE" id="PS50109"/>
    </source>
</evidence>
<dbReference type="PROSITE" id="PS50110">
    <property type="entry name" value="RESPONSE_REGULATORY"/>
    <property type="match status" value="1"/>
</dbReference>
<organism evidence="9 10">
    <name type="scientific">Chitinophaga rupis</name>
    <dbReference type="NCBI Taxonomy" id="573321"/>
    <lineage>
        <taxon>Bacteria</taxon>
        <taxon>Pseudomonadati</taxon>
        <taxon>Bacteroidota</taxon>
        <taxon>Chitinophagia</taxon>
        <taxon>Chitinophagales</taxon>
        <taxon>Chitinophagaceae</taxon>
        <taxon>Chitinophaga</taxon>
    </lineage>
</organism>
<dbReference type="SMART" id="SM00387">
    <property type="entry name" value="HATPase_c"/>
    <property type="match status" value="1"/>
</dbReference>
<dbReference type="InterPro" id="IPR003661">
    <property type="entry name" value="HisK_dim/P_dom"/>
</dbReference>
<evidence type="ECO:0000313" key="9">
    <source>
        <dbReference type="EMBL" id="SEK37651.1"/>
    </source>
</evidence>
<evidence type="ECO:0000313" key="10">
    <source>
        <dbReference type="Proteomes" id="UP000198984"/>
    </source>
</evidence>
<dbReference type="CDD" id="cd16922">
    <property type="entry name" value="HATPase_EvgS-ArcB-TorS-like"/>
    <property type="match status" value="1"/>
</dbReference>
<evidence type="ECO:0000256" key="4">
    <source>
        <dbReference type="ARBA" id="ARBA00023012"/>
    </source>
</evidence>
<reference evidence="9 10" key="1">
    <citation type="submission" date="2016-10" db="EMBL/GenBank/DDBJ databases">
        <authorList>
            <person name="de Groot N.N."/>
        </authorList>
    </citation>
    <scope>NUCLEOTIDE SEQUENCE [LARGE SCALE GENOMIC DNA]</scope>
    <source>
        <strain evidence="9 10">DSM 21039</strain>
    </source>
</reference>
<keyword evidence="4" id="KW-0902">Two-component regulatory system</keyword>
<accession>A0A1H7GHS0</accession>
<dbReference type="CDD" id="cd00082">
    <property type="entry name" value="HisKA"/>
    <property type="match status" value="1"/>
</dbReference>
<keyword evidence="6" id="KW-0472">Membrane</keyword>
<protein>
    <recommendedName>
        <fullName evidence="2">histidine kinase</fullName>
        <ecNumber evidence="2">2.7.13.3</ecNumber>
    </recommendedName>
</protein>
<feature type="domain" description="Response regulatory" evidence="8">
    <location>
        <begin position="373"/>
        <end position="491"/>
    </location>
</feature>
<dbReference type="STRING" id="573321.SAMN04488505_10179"/>
<keyword evidence="6" id="KW-1133">Transmembrane helix</keyword>
<keyword evidence="3 5" id="KW-0597">Phosphoprotein</keyword>
<dbReference type="InterPro" id="IPR036097">
    <property type="entry name" value="HisK_dim/P_sf"/>
</dbReference>
<dbReference type="InterPro" id="IPR003594">
    <property type="entry name" value="HATPase_dom"/>
</dbReference>
<dbReference type="CDD" id="cd17546">
    <property type="entry name" value="REC_hyHK_CKI1_RcsC-like"/>
    <property type="match status" value="1"/>
</dbReference>
<dbReference type="PANTHER" id="PTHR45339:SF1">
    <property type="entry name" value="HYBRID SIGNAL TRANSDUCTION HISTIDINE KINASE J"/>
    <property type="match status" value="1"/>
</dbReference>
<dbReference type="GO" id="GO:0000155">
    <property type="term" value="F:phosphorelay sensor kinase activity"/>
    <property type="evidence" value="ECO:0007669"/>
    <property type="project" value="InterPro"/>
</dbReference>
<gene>
    <name evidence="9" type="ORF">SAMN04488505_10179</name>
</gene>